<dbReference type="PANTHER" id="PTHR30586:SF1">
    <property type="entry name" value="NA(+)-TRANSLOCATING NADH-QUINONE REDUCTASE SUBUNIT D"/>
    <property type="match status" value="1"/>
</dbReference>
<organism evidence="8 9">
    <name type="scientific">Candidatus Wallbacteria bacterium HGW-Wallbacteria-1</name>
    <dbReference type="NCBI Taxonomy" id="2013854"/>
    <lineage>
        <taxon>Bacteria</taxon>
        <taxon>Candidatus Walliibacteriota</taxon>
    </lineage>
</organism>
<feature type="transmembrane region" description="Helical" evidence="7">
    <location>
        <begin position="43"/>
        <end position="61"/>
    </location>
</feature>
<name>A0A2N1PME7_9BACT</name>
<sequence>MAGQKTKPIFLNGFINENPVFRAVLGICSSLAVTGSMKNTTVMFIAVLFVTMCASAIISAMRSGIPRKIRMAVYVIVIATFVMIVDNLLRAFLPEVSKTMGPYVGLIITNCIIMGRAEAYASNNPVINSIVDAAGTATGYGVVLMFIALIRETLGFGTLFGWRLLPLSFPKLTIMTMAPGAFLVLGLTVWAARAAMETHEKKKNSLLHCAVKPDFQDNGEMSGES</sequence>
<comment type="caution">
    <text evidence="8">The sequence shown here is derived from an EMBL/GenBank/DDBJ whole genome shotgun (WGS) entry which is preliminary data.</text>
</comment>
<evidence type="ECO:0000313" key="9">
    <source>
        <dbReference type="Proteomes" id="UP000233256"/>
    </source>
</evidence>
<evidence type="ECO:0000256" key="7">
    <source>
        <dbReference type="SAM" id="Phobius"/>
    </source>
</evidence>
<gene>
    <name evidence="8" type="ORF">CVV64_13935</name>
</gene>
<evidence type="ECO:0000313" key="8">
    <source>
        <dbReference type="EMBL" id="PKK89508.1"/>
    </source>
</evidence>
<evidence type="ECO:0000256" key="2">
    <source>
        <dbReference type="ARBA" id="ARBA00022448"/>
    </source>
</evidence>
<evidence type="ECO:0000256" key="3">
    <source>
        <dbReference type="ARBA" id="ARBA00022692"/>
    </source>
</evidence>
<keyword evidence="2" id="KW-0813">Transport</keyword>
<keyword evidence="8" id="KW-0830">Ubiquinone</keyword>
<dbReference type="Pfam" id="PF02508">
    <property type="entry name" value="Rnf-Nqr"/>
    <property type="match status" value="1"/>
</dbReference>
<keyword evidence="3 7" id="KW-0812">Transmembrane</keyword>
<dbReference type="Proteomes" id="UP000233256">
    <property type="component" value="Unassembled WGS sequence"/>
</dbReference>
<evidence type="ECO:0000256" key="5">
    <source>
        <dbReference type="ARBA" id="ARBA00022989"/>
    </source>
</evidence>
<feature type="transmembrane region" description="Helical" evidence="7">
    <location>
        <begin position="73"/>
        <end position="93"/>
    </location>
</feature>
<keyword evidence="5 7" id="KW-1133">Transmembrane helix</keyword>
<keyword evidence="4" id="KW-1278">Translocase</keyword>
<dbReference type="AlphaFoldDB" id="A0A2N1PME7"/>
<feature type="transmembrane region" description="Helical" evidence="7">
    <location>
        <begin position="170"/>
        <end position="192"/>
    </location>
</feature>
<reference evidence="8 9" key="1">
    <citation type="journal article" date="2017" name="ISME J.">
        <title>Potential for microbial H2 and metal transformations associated with novel bacteria and archaea in deep terrestrial subsurface sediments.</title>
        <authorList>
            <person name="Hernsdorf A.W."/>
            <person name="Amano Y."/>
            <person name="Miyakawa K."/>
            <person name="Ise K."/>
            <person name="Suzuki Y."/>
            <person name="Anantharaman K."/>
            <person name="Probst A."/>
            <person name="Burstein D."/>
            <person name="Thomas B.C."/>
            <person name="Banfield J.F."/>
        </authorList>
    </citation>
    <scope>NUCLEOTIDE SEQUENCE [LARGE SCALE GENOMIC DNA]</scope>
    <source>
        <strain evidence="8">HGW-Wallbacteria-1</strain>
    </source>
</reference>
<accession>A0A2N1PME7</accession>
<evidence type="ECO:0000256" key="6">
    <source>
        <dbReference type="ARBA" id="ARBA00023136"/>
    </source>
</evidence>
<evidence type="ECO:0000256" key="4">
    <source>
        <dbReference type="ARBA" id="ARBA00022967"/>
    </source>
</evidence>
<feature type="transmembrane region" description="Helical" evidence="7">
    <location>
        <begin position="20"/>
        <end position="37"/>
    </location>
</feature>
<protein>
    <submittedName>
        <fullName evidence="8">NADH:ubiquinone reductase (Na(+)-transporting) subunit D</fullName>
    </submittedName>
</protein>
<dbReference type="PIRSF" id="PIRSF006102">
    <property type="entry name" value="NQR_DE"/>
    <property type="match status" value="1"/>
</dbReference>
<comment type="subcellular location">
    <subcellularLocation>
        <location evidence="1">Endomembrane system</location>
        <topology evidence="1">Multi-pass membrane protein</topology>
    </subcellularLocation>
</comment>
<dbReference type="EMBL" id="PGXC01000016">
    <property type="protein sequence ID" value="PKK89508.1"/>
    <property type="molecule type" value="Genomic_DNA"/>
</dbReference>
<dbReference type="InterPro" id="IPR003667">
    <property type="entry name" value="NqrDE/RnfAE"/>
</dbReference>
<proteinExistence type="predicted"/>
<dbReference type="GO" id="GO:0005886">
    <property type="term" value="C:plasma membrane"/>
    <property type="evidence" value="ECO:0007669"/>
    <property type="project" value="TreeGrafter"/>
</dbReference>
<dbReference type="NCBIfam" id="NF009070">
    <property type="entry name" value="PRK12405.1"/>
    <property type="match status" value="1"/>
</dbReference>
<keyword evidence="6 7" id="KW-0472">Membrane</keyword>
<evidence type="ECO:0000256" key="1">
    <source>
        <dbReference type="ARBA" id="ARBA00004127"/>
    </source>
</evidence>
<dbReference type="GO" id="GO:0012505">
    <property type="term" value="C:endomembrane system"/>
    <property type="evidence" value="ECO:0007669"/>
    <property type="project" value="UniProtKB-SubCell"/>
</dbReference>
<dbReference type="PANTHER" id="PTHR30586">
    <property type="entry name" value="ELECTRON TRANSPORT COMPLEX PROTEIN RNFE"/>
    <property type="match status" value="1"/>
</dbReference>
<feature type="transmembrane region" description="Helical" evidence="7">
    <location>
        <begin position="99"/>
        <end position="117"/>
    </location>
</feature>